<keyword evidence="8" id="KW-0131">Cell cycle</keyword>
<gene>
    <name evidence="10" type="primary">TDEL0F00790</name>
    <name evidence="10" type="ORF">TDEL_0F00790</name>
</gene>
<feature type="compositionally biased region" description="Basic residues" evidence="9">
    <location>
        <begin position="300"/>
        <end position="312"/>
    </location>
</feature>
<evidence type="ECO:0000256" key="7">
    <source>
        <dbReference type="ARBA" id="ARBA00023212"/>
    </source>
</evidence>
<evidence type="ECO:0000256" key="9">
    <source>
        <dbReference type="SAM" id="MobiDB-lite"/>
    </source>
</evidence>
<dbReference type="EMBL" id="HE616747">
    <property type="protein sequence ID" value="CCE92890.1"/>
    <property type="molecule type" value="Genomic_DNA"/>
</dbReference>
<feature type="region of interest" description="Disordered" evidence="9">
    <location>
        <begin position="289"/>
        <end position="312"/>
    </location>
</feature>
<reference evidence="10 11" key="1">
    <citation type="journal article" date="2011" name="Proc. Natl. Acad. Sci. U.S.A.">
        <title>Evolutionary erosion of yeast sex chromosomes by mating-type switching accidents.</title>
        <authorList>
            <person name="Gordon J.L."/>
            <person name="Armisen D."/>
            <person name="Proux-Wera E."/>
            <person name="Oheigeartaigh S.S."/>
            <person name="Byrne K.P."/>
            <person name="Wolfe K.H."/>
        </authorList>
    </citation>
    <scope>NUCLEOTIDE SEQUENCE [LARGE SCALE GENOMIC DNA]</scope>
    <source>
        <strain evidence="11">ATCC 10662 / CBS 1146 / NBRC 0425 / NCYC 2629 / NRRL Y-866</strain>
    </source>
</reference>
<comment type="subcellular location">
    <subcellularLocation>
        <location evidence="1">Cytoplasm</location>
        <location evidence="1">Cytoskeleton</location>
        <location evidence="1">Spindle pole</location>
    </subcellularLocation>
</comment>
<evidence type="ECO:0000256" key="4">
    <source>
        <dbReference type="ARBA" id="ARBA00022490"/>
    </source>
</evidence>
<dbReference type="InParanoid" id="G8ZW96"/>
<evidence type="ECO:0000256" key="6">
    <source>
        <dbReference type="ARBA" id="ARBA00022776"/>
    </source>
</evidence>
<organism evidence="10 11">
    <name type="scientific">Torulaspora delbrueckii</name>
    <name type="common">Yeast</name>
    <name type="synonym">Candida colliculosa</name>
    <dbReference type="NCBI Taxonomy" id="4950"/>
    <lineage>
        <taxon>Eukaryota</taxon>
        <taxon>Fungi</taxon>
        <taxon>Dikarya</taxon>
        <taxon>Ascomycota</taxon>
        <taxon>Saccharomycotina</taxon>
        <taxon>Saccharomycetes</taxon>
        <taxon>Saccharomycetales</taxon>
        <taxon>Saccharomycetaceae</taxon>
        <taxon>Torulaspora</taxon>
    </lineage>
</organism>
<dbReference type="KEGG" id="tdl:TDEL_0F00790"/>
<keyword evidence="4" id="KW-0963">Cytoplasm</keyword>
<evidence type="ECO:0000256" key="3">
    <source>
        <dbReference type="ARBA" id="ARBA00018145"/>
    </source>
</evidence>
<dbReference type="AlphaFoldDB" id="G8ZW96"/>
<dbReference type="InterPro" id="IPR026231">
    <property type="entry name" value="IBD2"/>
</dbReference>
<evidence type="ECO:0000256" key="8">
    <source>
        <dbReference type="ARBA" id="ARBA00023306"/>
    </source>
</evidence>
<evidence type="ECO:0000313" key="10">
    <source>
        <dbReference type="EMBL" id="CCE92890.1"/>
    </source>
</evidence>
<keyword evidence="11" id="KW-1185">Reference proteome</keyword>
<dbReference type="GeneID" id="11501192"/>
<dbReference type="FunCoup" id="G8ZW96">
    <property type="interactions" value="35"/>
</dbReference>
<comment type="similarity">
    <text evidence="2">Belongs to the IBD2 family.</text>
</comment>
<dbReference type="GO" id="GO:0000922">
    <property type="term" value="C:spindle pole"/>
    <property type="evidence" value="ECO:0007669"/>
    <property type="project" value="UniProtKB-SubCell"/>
</dbReference>
<dbReference type="GO" id="GO:0051301">
    <property type="term" value="P:cell division"/>
    <property type="evidence" value="ECO:0007669"/>
    <property type="project" value="UniProtKB-KW"/>
</dbReference>
<evidence type="ECO:0000256" key="2">
    <source>
        <dbReference type="ARBA" id="ARBA00008285"/>
    </source>
</evidence>
<evidence type="ECO:0000313" key="11">
    <source>
        <dbReference type="Proteomes" id="UP000005627"/>
    </source>
</evidence>
<feature type="region of interest" description="Disordered" evidence="9">
    <location>
        <begin position="196"/>
        <end position="227"/>
    </location>
</feature>
<dbReference type="GO" id="GO:0007094">
    <property type="term" value="P:mitotic spindle assembly checkpoint signaling"/>
    <property type="evidence" value="ECO:0007669"/>
    <property type="project" value="EnsemblFungi"/>
</dbReference>
<proteinExistence type="inferred from homology"/>
<evidence type="ECO:0000256" key="1">
    <source>
        <dbReference type="ARBA" id="ARBA00004647"/>
    </source>
</evidence>
<dbReference type="PRINTS" id="PR02099">
    <property type="entry name" value="PROTEINIBD2"/>
</dbReference>
<dbReference type="RefSeq" id="XP_003682101.1">
    <property type="nucleotide sequence ID" value="XM_003682053.1"/>
</dbReference>
<feature type="compositionally biased region" description="Acidic residues" evidence="9">
    <location>
        <begin position="197"/>
        <end position="209"/>
    </location>
</feature>
<dbReference type="OrthoDB" id="4057723at2759"/>
<name>G8ZW96_TORDE</name>
<dbReference type="eggNOG" id="ENOG502RXXW">
    <property type="taxonomic scope" value="Eukaryota"/>
</dbReference>
<sequence length="312" mass="35724">MPASEISNNASLSVNVMMQQGMQALSKVLKGPLRDHKRPSVDQTTLQALFGRAAERKNLKELPKADDVVSIDEEFSASQSIVETNHESLADFDDPELHLDGEDGEIIFDCGTQELMGSPDQIGEHITQMLESVLPNGMQTGPDGRLHAVVNGDELNITEESFIDLQEAMTSLGHLQTAKQRQQNVKRNLEQLRIIDEHDDDKCMDDEPEAGLPSEESSQQYEPSTKMNNHKHLDFEYPTSHTKRTPNFTALIDQKSPLCLFCEYYMVFGEPPRNMIKWYNKMYEYDSIPRTSDKQEQQHQHQHQKNRRKRNR</sequence>
<keyword evidence="5" id="KW-0132">Cell division</keyword>
<keyword evidence="6" id="KW-0498">Mitosis</keyword>
<dbReference type="HOGENOM" id="CLU_067888_0_0_1"/>
<protein>
    <recommendedName>
        <fullName evidence="3">Protein IBD2</fullName>
    </recommendedName>
</protein>
<dbReference type="Proteomes" id="UP000005627">
    <property type="component" value="Chromosome 6"/>
</dbReference>
<evidence type="ECO:0000256" key="5">
    <source>
        <dbReference type="ARBA" id="ARBA00022618"/>
    </source>
</evidence>
<accession>G8ZW96</accession>
<keyword evidence="7" id="KW-0206">Cytoskeleton</keyword>
<feature type="compositionally biased region" description="Low complexity" evidence="9">
    <location>
        <begin position="213"/>
        <end position="224"/>
    </location>
</feature>